<protein>
    <submittedName>
        <fullName evidence="1">(Perigord truffle) hypothetical protein</fullName>
    </submittedName>
</protein>
<accession>D5GEJ3</accession>
<dbReference type="Proteomes" id="UP000006911">
    <property type="component" value="Unassembled WGS sequence"/>
</dbReference>
<sequence>MIRYSVERRRQNTLLLQEPATCCDEKTRNGSKGLDGCGWVRGGMKVGLAAGGLSCETCHNRILTQTGCELECSRTSSEAGISRRDLNGFPLLAIVSEAREPRGRYRYGSIR</sequence>
<dbReference type="AlphaFoldDB" id="D5GEJ3"/>
<dbReference type="EMBL" id="FN430175">
    <property type="protein sequence ID" value="CAZ82936.1"/>
    <property type="molecule type" value="Genomic_DNA"/>
</dbReference>
<proteinExistence type="predicted"/>
<gene>
    <name evidence="1" type="ORF">GSTUM_00006518001</name>
</gene>
<organism evidence="1 2">
    <name type="scientific">Tuber melanosporum (strain Mel28)</name>
    <name type="common">Perigord black truffle</name>
    <dbReference type="NCBI Taxonomy" id="656061"/>
    <lineage>
        <taxon>Eukaryota</taxon>
        <taxon>Fungi</taxon>
        <taxon>Dikarya</taxon>
        <taxon>Ascomycota</taxon>
        <taxon>Pezizomycotina</taxon>
        <taxon>Pezizomycetes</taxon>
        <taxon>Pezizales</taxon>
        <taxon>Tuberaceae</taxon>
        <taxon>Tuber</taxon>
    </lineage>
</organism>
<name>D5GEJ3_TUBMM</name>
<dbReference type="InParanoid" id="D5GEJ3"/>
<evidence type="ECO:0000313" key="2">
    <source>
        <dbReference type="Proteomes" id="UP000006911"/>
    </source>
</evidence>
<dbReference type="HOGENOM" id="CLU_2160247_0_0_1"/>
<evidence type="ECO:0000313" key="1">
    <source>
        <dbReference type="EMBL" id="CAZ82936.1"/>
    </source>
</evidence>
<keyword evidence="2" id="KW-1185">Reference proteome</keyword>
<reference evidence="1 2" key="1">
    <citation type="journal article" date="2010" name="Nature">
        <title>Perigord black truffle genome uncovers evolutionary origins and mechanisms of symbiosis.</title>
        <authorList>
            <person name="Martin F."/>
            <person name="Kohler A."/>
            <person name="Murat C."/>
            <person name="Balestrini R."/>
            <person name="Coutinho P.M."/>
            <person name="Jaillon O."/>
            <person name="Montanini B."/>
            <person name="Morin E."/>
            <person name="Noel B."/>
            <person name="Percudani R."/>
            <person name="Porcel B."/>
            <person name="Rubini A."/>
            <person name="Amicucci A."/>
            <person name="Amselem J."/>
            <person name="Anthouard V."/>
            <person name="Arcioni S."/>
            <person name="Artiguenave F."/>
            <person name="Aury J.M."/>
            <person name="Ballario P."/>
            <person name="Bolchi A."/>
            <person name="Brenna A."/>
            <person name="Brun A."/>
            <person name="Buee M."/>
            <person name="Cantarel B."/>
            <person name="Chevalier G."/>
            <person name="Couloux A."/>
            <person name="Da Silva C."/>
            <person name="Denoeud F."/>
            <person name="Duplessis S."/>
            <person name="Ghignone S."/>
            <person name="Hilselberger B."/>
            <person name="Iotti M."/>
            <person name="Marcais B."/>
            <person name="Mello A."/>
            <person name="Miranda M."/>
            <person name="Pacioni G."/>
            <person name="Quesneville H."/>
            <person name="Riccioni C."/>
            <person name="Ruotolo R."/>
            <person name="Splivallo R."/>
            <person name="Stocchi V."/>
            <person name="Tisserant E."/>
            <person name="Viscomi A.R."/>
            <person name="Zambonelli A."/>
            <person name="Zampieri E."/>
            <person name="Henrissat B."/>
            <person name="Lebrun M.H."/>
            <person name="Paolocci F."/>
            <person name="Bonfante P."/>
            <person name="Ottonello S."/>
            <person name="Wincker P."/>
        </authorList>
    </citation>
    <scope>NUCLEOTIDE SEQUENCE [LARGE SCALE GENOMIC DNA]</scope>
    <source>
        <strain evidence="1 2">Mel28</strain>
    </source>
</reference>
<dbReference type="KEGG" id="tml:GSTUM_00006518001"/>